<sequence length="235" mass="24844">MLPEQASNSNSSHMTSRTSSQAGSVSSCISSTKPDGDKPSPSPTTAAESNGTATPITDDCSDCSSDVIIVEECEAVDTGRAGRATSRRQSSRVLRTRSLNTIQPARPAASTNSCLTRKNRRSTLVPSKRPLKTSIRETVEAATSQHDSTTTVRRSTSMDAKPSMFVDQTLLDSDTKWYKTVPRPGSVRLPRVHDLIDGAALAGATLFASGKQSLLLPQRANPVANGGAASGRRKG</sequence>
<feature type="compositionally biased region" description="Polar residues" evidence="1">
    <location>
        <begin position="21"/>
        <end position="33"/>
    </location>
</feature>
<feature type="compositionally biased region" description="Polar residues" evidence="1">
    <location>
        <begin position="43"/>
        <end position="55"/>
    </location>
</feature>
<name>A0A3P7MFX4_DIBLA</name>
<accession>A0A3P7MFX4</accession>
<reference evidence="2 3" key="1">
    <citation type="submission" date="2018-11" db="EMBL/GenBank/DDBJ databases">
        <authorList>
            <consortium name="Pathogen Informatics"/>
        </authorList>
    </citation>
    <scope>NUCLEOTIDE SEQUENCE [LARGE SCALE GENOMIC DNA]</scope>
</reference>
<dbReference type="EMBL" id="UYRU01077696">
    <property type="protein sequence ID" value="VDN28394.1"/>
    <property type="molecule type" value="Genomic_DNA"/>
</dbReference>
<dbReference type="AlphaFoldDB" id="A0A3P7MFX4"/>
<evidence type="ECO:0000256" key="1">
    <source>
        <dbReference type="SAM" id="MobiDB-lite"/>
    </source>
</evidence>
<keyword evidence="3" id="KW-1185">Reference proteome</keyword>
<evidence type="ECO:0000313" key="2">
    <source>
        <dbReference type="EMBL" id="VDN28394.1"/>
    </source>
</evidence>
<feature type="compositionally biased region" description="Low complexity" evidence="1">
    <location>
        <begin position="7"/>
        <end position="20"/>
    </location>
</feature>
<dbReference type="OrthoDB" id="10306207at2759"/>
<feature type="non-terminal residue" evidence="2">
    <location>
        <position position="235"/>
    </location>
</feature>
<feature type="region of interest" description="Disordered" evidence="1">
    <location>
        <begin position="1"/>
        <end position="58"/>
    </location>
</feature>
<organism evidence="2 3">
    <name type="scientific">Dibothriocephalus latus</name>
    <name type="common">Fish tapeworm</name>
    <name type="synonym">Diphyllobothrium latum</name>
    <dbReference type="NCBI Taxonomy" id="60516"/>
    <lineage>
        <taxon>Eukaryota</taxon>
        <taxon>Metazoa</taxon>
        <taxon>Spiralia</taxon>
        <taxon>Lophotrochozoa</taxon>
        <taxon>Platyhelminthes</taxon>
        <taxon>Cestoda</taxon>
        <taxon>Eucestoda</taxon>
        <taxon>Diphyllobothriidea</taxon>
        <taxon>Diphyllobothriidae</taxon>
        <taxon>Dibothriocephalus</taxon>
    </lineage>
</organism>
<evidence type="ECO:0000313" key="3">
    <source>
        <dbReference type="Proteomes" id="UP000281553"/>
    </source>
</evidence>
<protein>
    <submittedName>
        <fullName evidence="2">Uncharacterized protein</fullName>
    </submittedName>
</protein>
<gene>
    <name evidence="2" type="ORF">DILT_LOCUS15168</name>
</gene>
<proteinExistence type="predicted"/>
<dbReference type="Proteomes" id="UP000281553">
    <property type="component" value="Unassembled WGS sequence"/>
</dbReference>